<dbReference type="EMBL" id="LXEY01000022">
    <property type="protein sequence ID" value="OAV59398.1"/>
    <property type="molecule type" value="Genomic_DNA"/>
</dbReference>
<protein>
    <submittedName>
        <fullName evidence="2">Uncharacterized protein</fullName>
    </submittedName>
</protein>
<reference evidence="2 3" key="1">
    <citation type="submission" date="2016-04" db="EMBL/GenBank/DDBJ databases">
        <title>First whole genome shotgun sequence of the bacterium Enteractinococcus sp. strain UASWS1574.</title>
        <authorList>
            <person name="Crovadore J."/>
            <person name="Chablais R."/>
            <person name="Lefort F."/>
        </authorList>
    </citation>
    <scope>NUCLEOTIDE SEQUENCE [LARGE SCALE GENOMIC DNA]</scope>
    <source>
        <strain evidence="2 3">UASWS1574</strain>
    </source>
</reference>
<keyword evidence="3" id="KW-1185">Reference proteome</keyword>
<name>A0A1B7LWJ6_9MICC</name>
<sequence>MFSDPLMRHDVDSIGNGATVVSDFSKECSAGVKTWELIGGVIALIALILWVRWLRTPSPSATWPRLPLWLPSYT</sequence>
<evidence type="ECO:0000313" key="2">
    <source>
        <dbReference type="EMBL" id="OAV59398.1"/>
    </source>
</evidence>
<dbReference type="Proteomes" id="UP000078292">
    <property type="component" value="Unassembled WGS sequence"/>
</dbReference>
<feature type="transmembrane region" description="Helical" evidence="1">
    <location>
        <begin position="34"/>
        <end position="53"/>
    </location>
</feature>
<keyword evidence="1" id="KW-0472">Membrane</keyword>
<organism evidence="2 3">
    <name type="scientific">Enteractinococcus helveticum</name>
    <dbReference type="NCBI Taxonomy" id="1837282"/>
    <lineage>
        <taxon>Bacteria</taxon>
        <taxon>Bacillati</taxon>
        <taxon>Actinomycetota</taxon>
        <taxon>Actinomycetes</taxon>
        <taxon>Micrococcales</taxon>
        <taxon>Micrococcaceae</taxon>
    </lineage>
</organism>
<proteinExistence type="predicted"/>
<evidence type="ECO:0000313" key="3">
    <source>
        <dbReference type="Proteomes" id="UP000078292"/>
    </source>
</evidence>
<gene>
    <name evidence="2" type="ORF">A6F49_16230</name>
</gene>
<keyword evidence="1" id="KW-0812">Transmembrane</keyword>
<dbReference type="AlphaFoldDB" id="A0A1B7LWJ6"/>
<evidence type="ECO:0000256" key="1">
    <source>
        <dbReference type="SAM" id="Phobius"/>
    </source>
</evidence>
<keyword evidence="1" id="KW-1133">Transmembrane helix</keyword>
<comment type="caution">
    <text evidence="2">The sequence shown here is derived from an EMBL/GenBank/DDBJ whole genome shotgun (WGS) entry which is preliminary data.</text>
</comment>
<accession>A0A1B7LWJ6</accession>